<evidence type="ECO:0000256" key="13">
    <source>
        <dbReference type="ARBA" id="ARBA00023209"/>
    </source>
</evidence>
<comment type="caution">
    <text evidence="19">The sequence shown here is derived from an EMBL/GenBank/DDBJ whole genome shotgun (WGS) entry which is preliminary data.</text>
</comment>
<evidence type="ECO:0000313" key="20">
    <source>
        <dbReference type="Proteomes" id="UP000019464"/>
    </source>
</evidence>
<keyword evidence="13" id="KW-0594">Phospholipid biosynthesis</keyword>
<keyword evidence="7" id="KW-0444">Lipid biosynthesis</keyword>
<keyword evidence="11" id="KW-0443">Lipid metabolism</keyword>
<keyword evidence="8 17" id="KW-0808">Transferase</keyword>
<evidence type="ECO:0000256" key="10">
    <source>
        <dbReference type="ARBA" id="ARBA00022989"/>
    </source>
</evidence>
<dbReference type="PANTHER" id="PTHR14269:SF62">
    <property type="entry name" value="CDP-DIACYLGLYCEROL--GLYCEROL-3-PHOSPHATE 3-PHOSPHATIDYLTRANSFERASE 1, CHLOROPLASTIC"/>
    <property type="match status" value="1"/>
</dbReference>
<evidence type="ECO:0000256" key="3">
    <source>
        <dbReference type="ARBA" id="ARBA00005042"/>
    </source>
</evidence>
<evidence type="ECO:0000256" key="5">
    <source>
        <dbReference type="ARBA" id="ARBA00013170"/>
    </source>
</evidence>
<dbReference type="InterPro" id="IPR050324">
    <property type="entry name" value="CDP-alcohol_PTase-I"/>
</dbReference>
<evidence type="ECO:0000256" key="4">
    <source>
        <dbReference type="ARBA" id="ARBA00010441"/>
    </source>
</evidence>
<dbReference type="EMBL" id="AONB01000007">
    <property type="protein sequence ID" value="EXJ11384.1"/>
    <property type="molecule type" value="Genomic_DNA"/>
</dbReference>
<dbReference type="PANTHER" id="PTHR14269">
    <property type="entry name" value="CDP-DIACYLGLYCEROL--GLYCEROL-3-PHOSPHATE 3-PHOSPHATIDYLTRANSFERASE-RELATED"/>
    <property type="match status" value="1"/>
</dbReference>
<comment type="similarity">
    <text evidence="4 17">Belongs to the CDP-alcohol phosphatidyltransferase class-I family.</text>
</comment>
<proteinExistence type="inferred from homology"/>
<evidence type="ECO:0000256" key="1">
    <source>
        <dbReference type="ARBA" id="ARBA00001936"/>
    </source>
</evidence>
<evidence type="ECO:0000256" key="11">
    <source>
        <dbReference type="ARBA" id="ARBA00023098"/>
    </source>
</evidence>
<dbReference type="InterPro" id="IPR004570">
    <property type="entry name" value="Phosphatidylglycerol_P_synth"/>
</dbReference>
<evidence type="ECO:0000256" key="9">
    <source>
        <dbReference type="ARBA" id="ARBA00022692"/>
    </source>
</evidence>
<comment type="subcellular location">
    <subcellularLocation>
        <location evidence="2">Membrane</location>
        <topology evidence="2">Multi-pass membrane protein</topology>
    </subcellularLocation>
</comment>
<keyword evidence="10 18" id="KW-1133">Transmembrane helix</keyword>
<feature type="transmembrane region" description="Helical" evidence="18">
    <location>
        <begin position="12"/>
        <end position="28"/>
    </location>
</feature>
<feature type="transmembrane region" description="Helical" evidence="18">
    <location>
        <begin position="152"/>
        <end position="175"/>
    </location>
</feature>
<keyword evidence="9 18" id="KW-0812">Transmembrane</keyword>
<feature type="transmembrane region" description="Helical" evidence="18">
    <location>
        <begin position="123"/>
        <end position="146"/>
    </location>
</feature>
<evidence type="ECO:0000256" key="15">
    <source>
        <dbReference type="ARBA" id="ARBA00048586"/>
    </source>
</evidence>
<sequence length="186" mass="20400">MLFSMKLPNLLTVLRILLIPVFVVIFYAPSQSASWVAAAVFGLAALTDWLDGYLARRLNQNSHFGAFLDPVADKLMVAVALILLVEAYASPLLTVPAAIIIGREIVISALREWMAEIGERAKVAVSMLGKIKTTLQMIAILVLIALPVYSPLAWVGIVTLYGAALLTLWSMFVYLKAAWPLMRDDI</sequence>
<dbReference type="EC" id="2.7.8.5" evidence="5 16"/>
<evidence type="ECO:0000256" key="2">
    <source>
        <dbReference type="ARBA" id="ARBA00004141"/>
    </source>
</evidence>
<dbReference type="Gene3D" id="1.20.120.1760">
    <property type="match status" value="1"/>
</dbReference>
<reference evidence="20" key="1">
    <citation type="submission" date="2012-11" db="EMBL/GenBank/DDBJ databases">
        <authorList>
            <person name="Singh A."/>
            <person name="Pinnaka A.K."/>
            <person name="Vaidya B."/>
        </authorList>
    </citation>
    <scope>NUCLEOTIDE SEQUENCE [LARGE SCALE GENOMIC DNA]</scope>
    <source>
        <strain evidence="20">AK23</strain>
    </source>
</reference>
<comment type="pathway">
    <text evidence="3">Phospholipid metabolism; phosphatidylglycerol biosynthesis; phosphatidylglycerol from CDP-diacylglycerol: step 1/2.</text>
</comment>
<dbReference type="Proteomes" id="UP000019464">
    <property type="component" value="Unassembled WGS sequence"/>
</dbReference>
<dbReference type="InterPro" id="IPR000462">
    <property type="entry name" value="CDP-OH_P_trans"/>
</dbReference>
<dbReference type="GO" id="GO:0036094">
    <property type="term" value="F:small molecule binding"/>
    <property type="evidence" value="ECO:0007669"/>
    <property type="project" value="UniProtKB-ARBA"/>
</dbReference>
<evidence type="ECO:0000256" key="7">
    <source>
        <dbReference type="ARBA" id="ARBA00022516"/>
    </source>
</evidence>
<dbReference type="Pfam" id="PF01066">
    <property type="entry name" value="CDP-OH_P_transf"/>
    <property type="match status" value="1"/>
</dbReference>
<keyword evidence="12 18" id="KW-0472">Membrane</keyword>
<dbReference type="PROSITE" id="PS00379">
    <property type="entry name" value="CDP_ALCOHOL_P_TRANSF"/>
    <property type="match status" value="1"/>
</dbReference>
<dbReference type="FunFam" id="1.20.120.1760:FF:000008">
    <property type="entry name" value="CDP-diacylglycerol--glycerol-3-phosphate 3-phosphatidyltransferase 2"/>
    <property type="match status" value="1"/>
</dbReference>
<dbReference type="InterPro" id="IPR048254">
    <property type="entry name" value="CDP_ALCOHOL_P_TRANSF_CS"/>
</dbReference>
<keyword evidence="20" id="KW-1185">Reference proteome</keyword>
<dbReference type="InterPro" id="IPR043130">
    <property type="entry name" value="CDP-OH_PTrfase_TM_dom"/>
</dbReference>
<dbReference type="STRING" id="1229521.D791_01839"/>
<dbReference type="AlphaFoldDB" id="W9UWF5"/>
<dbReference type="GO" id="GO:0046474">
    <property type="term" value="P:glycerophospholipid biosynthetic process"/>
    <property type="evidence" value="ECO:0007669"/>
    <property type="project" value="TreeGrafter"/>
</dbReference>
<evidence type="ECO:0000256" key="17">
    <source>
        <dbReference type="RuleBase" id="RU003750"/>
    </source>
</evidence>
<reference evidence="19 20" key="2">
    <citation type="journal article" date="2015" name="Syst. Appl. Microbiol.">
        <title>Nitrincola nitratireducens sp. nov. isolated from a haloalkaline crater lake.</title>
        <authorList>
            <person name="Singh A."/>
            <person name="Vaidya B."/>
            <person name="Tanuku N.R."/>
            <person name="Pinnaka A.K."/>
        </authorList>
    </citation>
    <scope>NUCLEOTIDE SEQUENCE [LARGE SCALE GENOMIC DNA]</scope>
    <source>
        <strain evidence="19 20">AK23</strain>
    </source>
</reference>
<dbReference type="GO" id="GO:0050793">
    <property type="term" value="P:regulation of developmental process"/>
    <property type="evidence" value="ECO:0007669"/>
    <property type="project" value="UniProtKB-ARBA"/>
</dbReference>
<comment type="cofactor">
    <cofactor evidence="1">
        <name>Mn(2+)</name>
        <dbReference type="ChEBI" id="CHEBI:29035"/>
    </cofactor>
</comment>
<dbReference type="GO" id="GO:0005886">
    <property type="term" value="C:plasma membrane"/>
    <property type="evidence" value="ECO:0007669"/>
    <property type="project" value="TreeGrafter"/>
</dbReference>
<evidence type="ECO:0000256" key="6">
    <source>
        <dbReference type="ARBA" id="ARBA00014944"/>
    </source>
</evidence>
<dbReference type="NCBIfam" id="TIGR00560">
    <property type="entry name" value="pgsA"/>
    <property type="match status" value="1"/>
</dbReference>
<dbReference type="PIRSF" id="PIRSF000847">
    <property type="entry name" value="Phos_ph_gly_syn"/>
    <property type="match status" value="1"/>
</dbReference>
<evidence type="ECO:0000256" key="8">
    <source>
        <dbReference type="ARBA" id="ARBA00022679"/>
    </source>
</evidence>
<name>W9UWF5_9GAMM</name>
<feature type="transmembrane region" description="Helical" evidence="18">
    <location>
        <begin position="75"/>
        <end position="102"/>
    </location>
</feature>
<organism evidence="19 20">
    <name type="scientific">Nitrincola nitratireducens</name>
    <dbReference type="NCBI Taxonomy" id="1229521"/>
    <lineage>
        <taxon>Bacteria</taxon>
        <taxon>Pseudomonadati</taxon>
        <taxon>Pseudomonadota</taxon>
        <taxon>Gammaproteobacteria</taxon>
        <taxon>Oceanospirillales</taxon>
        <taxon>Oceanospirillaceae</taxon>
        <taxon>Nitrincola</taxon>
    </lineage>
</organism>
<evidence type="ECO:0000256" key="16">
    <source>
        <dbReference type="NCBIfam" id="TIGR00560"/>
    </source>
</evidence>
<evidence type="ECO:0000313" key="19">
    <source>
        <dbReference type="EMBL" id="EXJ11384.1"/>
    </source>
</evidence>
<evidence type="ECO:0000256" key="14">
    <source>
        <dbReference type="ARBA" id="ARBA00023264"/>
    </source>
</evidence>
<keyword evidence="14" id="KW-1208">Phospholipid metabolism</keyword>
<accession>W9UWF5</accession>
<dbReference type="GO" id="GO:0005737">
    <property type="term" value="C:cytoplasm"/>
    <property type="evidence" value="ECO:0007669"/>
    <property type="project" value="UniProtKB-ARBA"/>
</dbReference>
<evidence type="ECO:0000256" key="12">
    <source>
        <dbReference type="ARBA" id="ARBA00023136"/>
    </source>
</evidence>
<dbReference type="PATRIC" id="fig|1229521.3.peg.1868"/>
<gene>
    <name evidence="19" type="primary">pgsA</name>
    <name evidence="19" type="ORF">D791_01839</name>
</gene>
<protein>
    <recommendedName>
        <fullName evidence="6 16">CDP-diacylglycerol--glycerol-3-phosphate 3-phosphatidyltransferase</fullName>
        <ecNumber evidence="5 16">2.7.8.5</ecNumber>
    </recommendedName>
</protein>
<comment type="catalytic activity">
    <reaction evidence="15">
        <text>a CDP-1,2-diacyl-sn-glycerol + sn-glycerol 3-phosphate = a 1,2-diacyl-sn-glycero-3-phospho-(1'-sn-glycero-3'-phosphate) + CMP + H(+)</text>
        <dbReference type="Rhea" id="RHEA:12593"/>
        <dbReference type="ChEBI" id="CHEBI:15378"/>
        <dbReference type="ChEBI" id="CHEBI:57597"/>
        <dbReference type="ChEBI" id="CHEBI:58332"/>
        <dbReference type="ChEBI" id="CHEBI:60110"/>
        <dbReference type="ChEBI" id="CHEBI:60377"/>
        <dbReference type="EC" id="2.7.8.5"/>
    </reaction>
</comment>
<evidence type="ECO:0000256" key="18">
    <source>
        <dbReference type="SAM" id="Phobius"/>
    </source>
</evidence>
<dbReference type="GO" id="GO:0008444">
    <property type="term" value="F:CDP-diacylglycerol-glycerol-3-phosphate 3-phosphatidyltransferase activity"/>
    <property type="evidence" value="ECO:0007669"/>
    <property type="project" value="UniProtKB-UniRule"/>
</dbReference>